<feature type="compositionally biased region" description="Polar residues" evidence="1">
    <location>
        <begin position="111"/>
        <end position="121"/>
    </location>
</feature>
<dbReference type="AlphaFoldDB" id="A0A5B0QQK1"/>
<comment type="caution">
    <text evidence="2">The sequence shown here is derived from an EMBL/GenBank/DDBJ whole genome shotgun (WGS) entry which is preliminary data.</text>
</comment>
<gene>
    <name evidence="2" type="ORF">PGT21_032349</name>
</gene>
<evidence type="ECO:0000256" key="1">
    <source>
        <dbReference type="SAM" id="MobiDB-lite"/>
    </source>
</evidence>
<feature type="region of interest" description="Disordered" evidence="1">
    <location>
        <begin position="97"/>
        <end position="121"/>
    </location>
</feature>
<keyword evidence="3" id="KW-1185">Reference proteome</keyword>
<evidence type="ECO:0000313" key="3">
    <source>
        <dbReference type="Proteomes" id="UP000324748"/>
    </source>
</evidence>
<feature type="compositionally biased region" description="Polar residues" evidence="1">
    <location>
        <begin position="34"/>
        <end position="45"/>
    </location>
</feature>
<sequence length="121" mass="13391">MISQSHSHLQMEFALFETTVKSKKAHESRRPGRSPQQMNSHSCSNAGDGGVYINSPTAMSPTQSRRCKPLDMRYKVHSSLRGKCLIGHRMKGQHLCTSSNRLTGSSSSNLPATQYQTTHST</sequence>
<feature type="region of interest" description="Disordered" evidence="1">
    <location>
        <begin position="20"/>
        <end position="65"/>
    </location>
</feature>
<evidence type="ECO:0000313" key="2">
    <source>
        <dbReference type="EMBL" id="KAA1115144.1"/>
    </source>
</evidence>
<feature type="compositionally biased region" description="Low complexity" evidence="1">
    <location>
        <begin position="97"/>
        <end position="110"/>
    </location>
</feature>
<name>A0A5B0QQK1_PUCGR</name>
<dbReference type="EMBL" id="VSWC01000014">
    <property type="protein sequence ID" value="KAA1115144.1"/>
    <property type="molecule type" value="Genomic_DNA"/>
</dbReference>
<feature type="compositionally biased region" description="Polar residues" evidence="1">
    <location>
        <begin position="54"/>
        <end position="64"/>
    </location>
</feature>
<accession>A0A5B0QQK1</accession>
<reference evidence="2 3" key="1">
    <citation type="submission" date="2019-05" db="EMBL/GenBank/DDBJ databases">
        <title>Emergence of the Ug99 lineage of the wheat stem rust pathogen through somatic hybridization.</title>
        <authorList>
            <person name="Li F."/>
            <person name="Upadhyaya N.M."/>
            <person name="Sperschneider J."/>
            <person name="Matny O."/>
            <person name="Nguyen-Phuc H."/>
            <person name="Mago R."/>
            <person name="Raley C."/>
            <person name="Miller M.E."/>
            <person name="Silverstein K.A.T."/>
            <person name="Henningsen E."/>
            <person name="Hirsch C.D."/>
            <person name="Visser B."/>
            <person name="Pretorius Z.A."/>
            <person name="Steffenson B.J."/>
            <person name="Schwessinger B."/>
            <person name="Dodds P.N."/>
            <person name="Figueroa M."/>
        </authorList>
    </citation>
    <scope>NUCLEOTIDE SEQUENCE [LARGE SCALE GENOMIC DNA]</scope>
    <source>
        <strain evidence="2">21-0</strain>
    </source>
</reference>
<proteinExistence type="predicted"/>
<organism evidence="2 3">
    <name type="scientific">Puccinia graminis f. sp. tritici</name>
    <dbReference type="NCBI Taxonomy" id="56615"/>
    <lineage>
        <taxon>Eukaryota</taxon>
        <taxon>Fungi</taxon>
        <taxon>Dikarya</taxon>
        <taxon>Basidiomycota</taxon>
        <taxon>Pucciniomycotina</taxon>
        <taxon>Pucciniomycetes</taxon>
        <taxon>Pucciniales</taxon>
        <taxon>Pucciniaceae</taxon>
        <taxon>Puccinia</taxon>
    </lineage>
</organism>
<protein>
    <submittedName>
        <fullName evidence="2">Uncharacterized protein</fullName>
    </submittedName>
</protein>
<dbReference type="Proteomes" id="UP000324748">
    <property type="component" value="Unassembled WGS sequence"/>
</dbReference>